<dbReference type="SUPFAM" id="SSF49363">
    <property type="entry name" value="Purple acid phosphatase, N-terminal domain"/>
    <property type="match status" value="1"/>
</dbReference>
<reference evidence="6 7" key="1">
    <citation type="submission" date="2017-08" db="EMBL/GenBank/DDBJ databases">
        <title>Whole genome sequences of 6 clinical strains closest to Corynebacterium imitans.</title>
        <authorList>
            <person name="Bernier A.-M."/>
            <person name="Burdz T."/>
            <person name="Bernard K."/>
        </authorList>
    </citation>
    <scope>NUCLEOTIDE SEQUENCE [LARGE SCALE GENOMIC DNA]</scope>
    <source>
        <strain evidence="6 7">NML92-0415</strain>
    </source>
</reference>
<dbReference type="InterPro" id="IPR029052">
    <property type="entry name" value="Metallo-depent_PP-like"/>
</dbReference>
<sequence>MRSRSLALATAAAVTVSGILVPAASAEQREVTNEYIADNFHSPFTLPEKTPEGVILQVGGNENEAMLNWVTQKGITGQSVQFAPEGADVAKGEVVDATSKDSVVSLTEGKLKNPEVEPVFNTIAEHKATISGLKPGTSYSYRVGSGQDGWSDTYTFKTDKADAEKWNFLLFGDVHLYSTKDLKAQTKGWDDNVTKATKQFPDTSFILSAGDQANHSALHEHEAFISPDELRSYRTAVNMGNHDNYYAPSYEAMYNLPNQEDENYWFTHNNALIISLDSNDWEDLDDDVDFLRRTVKEQGEGKDWVIVTYHHSTFSQAYHQEDRGIMYWRERMTPVLSELDVDLVLGGHDHIYARSHLMNGYTPVDSGREAKIGETLAKKPGEVQYITTNSGSGSKYYQFFDFKTGERDEDTKENFDQTVKEKTIRDYTALWNQQEVPNYTNVEVTPEGLKVSTFAYNTGDRVDEFTLTRAADDAGQADQGKGDQDPQEGGSSDNTLAIALGVLAGLLAILGGGAWAAQQGLIPGVNLDNLLP</sequence>
<feature type="signal peptide" evidence="3">
    <location>
        <begin position="1"/>
        <end position="26"/>
    </location>
</feature>
<feature type="region of interest" description="Disordered" evidence="2">
    <location>
        <begin position="469"/>
        <end position="492"/>
    </location>
</feature>
<evidence type="ECO:0000256" key="3">
    <source>
        <dbReference type="SAM" id="SignalP"/>
    </source>
</evidence>
<dbReference type="InterPro" id="IPR003961">
    <property type="entry name" value="FN3_dom"/>
</dbReference>
<dbReference type="SUPFAM" id="SSF56300">
    <property type="entry name" value="Metallo-dependent phosphatases"/>
    <property type="match status" value="1"/>
</dbReference>
<dbReference type="PANTHER" id="PTHR45867:SF3">
    <property type="entry name" value="ACID PHOSPHATASE TYPE 7"/>
    <property type="match status" value="1"/>
</dbReference>
<feature type="domain" description="Purple acid phosphatase N-terminal" evidence="5">
    <location>
        <begin position="51"/>
        <end position="158"/>
    </location>
</feature>
<comment type="caution">
    <text evidence="6">The sequence shown here is derived from an EMBL/GenBank/DDBJ whole genome shotgun (WGS) entry which is preliminary data.</text>
</comment>
<name>A0AB36RIX4_9CORY</name>
<dbReference type="GO" id="GO:0003993">
    <property type="term" value="F:acid phosphatase activity"/>
    <property type="evidence" value="ECO:0007669"/>
    <property type="project" value="InterPro"/>
</dbReference>
<dbReference type="CDD" id="cd00063">
    <property type="entry name" value="FN3"/>
    <property type="match status" value="1"/>
</dbReference>
<dbReference type="Gene3D" id="3.60.21.10">
    <property type="match status" value="1"/>
</dbReference>
<keyword evidence="1 3" id="KW-0732">Signal</keyword>
<protein>
    <submittedName>
        <fullName evidence="6">Phosphohydrolase</fullName>
    </submittedName>
</protein>
<dbReference type="EMBL" id="NSGP01000019">
    <property type="protein sequence ID" value="PAT09549.1"/>
    <property type="molecule type" value="Genomic_DNA"/>
</dbReference>
<evidence type="ECO:0000313" key="7">
    <source>
        <dbReference type="Proteomes" id="UP000218041"/>
    </source>
</evidence>
<dbReference type="CDD" id="cd00838">
    <property type="entry name" value="MPP_superfamily"/>
    <property type="match status" value="1"/>
</dbReference>
<accession>A0AB36RIX4</accession>
<dbReference type="InterPro" id="IPR015914">
    <property type="entry name" value="PAPs_N"/>
</dbReference>
<dbReference type="InterPro" id="IPR004843">
    <property type="entry name" value="Calcineurin-like_PHP"/>
</dbReference>
<dbReference type="Pfam" id="PF16656">
    <property type="entry name" value="Pur_ac_phosph_N"/>
    <property type="match status" value="1"/>
</dbReference>
<feature type="domain" description="Calcineurin-like phosphoesterase" evidence="4">
    <location>
        <begin position="168"/>
        <end position="352"/>
    </location>
</feature>
<evidence type="ECO:0000259" key="5">
    <source>
        <dbReference type="Pfam" id="PF16656"/>
    </source>
</evidence>
<dbReference type="Pfam" id="PF00149">
    <property type="entry name" value="Metallophos"/>
    <property type="match status" value="1"/>
</dbReference>
<evidence type="ECO:0000256" key="1">
    <source>
        <dbReference type="ARBA" id="ARBA00022729"/>
    </source>
</evidence>
<proteinExistence type="predicted"/>
<dbReference type="Gene3D" id="2.60.40.380">
    <property type="entry name" value="Purple acid phosphatase-like, N-terminal"/>
    <property type="match status" value="1"/>
</dbReference>
<feature type="chain" id="PRO_5044342112" evidence="3">
    <location>
        <begin position="27"/>
        <end position="532"/>
    </location>
</feature>
<evidence type="ECO:0000256" key="2">
    <source>
        <dbReference type="SAM" id="MobiDB-lite"/>
    </source>
</evidence>
<evidence type="ECO:0000313" key="6">
    <source>
        <dbReference type="EMBL" id="PAT09549.1"/>
    </source>
</evidence>
<dbReference type="GO" id="GO:0046872">
    <property type="term" value="F:metal ion binding"/>
    <property type="evidence" value="ECO:0007669"/>
    <property type="project" value="InterPro"/>
</dbReference>
<dbReference type="PANTHER" id="PTHR45867">
    <property type="entry name" value="PURPLE ACID PHOSPHATASE"/>
    <property type="match status" value="1"/>
</dbReference>
<dbReference type="InterPro" id="IPR008963">
    <property type="entry name" value="Purple_acid_Pase-like_N"/>
</dbReference>
<organism evidence="6 7">
    <name type="scientific">Corynebacterium hadale</name>
    <dbReference type="NCBI Taxonomy" id="2026255"/>
    <lineage>
        <taxon>Bacteria</taxon>
        <taxon>Bacillati</taxon>
        <taxon>Actinomycetota</taxon>
        <taxon>Actinomycetes</taxon>
        <taxon>Mycobacteriales</taxon>
        <taxon>Corynebacteriaceae</taxon>
        <taxon>Corynebacterium</taxon>
    </lineage>
</organism>
<dbReference type="Proteomes" id="UP000218041">
    <property type="component" value="Unassembled WGS sequence"/>
</dbReference>
<gene>
    <name evidence="6" type="ORF">CKJ80_10765</name>
</gene>
<evidence type="ECO:0000259" key="4">
    <source>
        <dbReference type="Pfam" id="PF00149"/>
    </source>
</evidence>
<dbReference type="RefSeq" id="WP_095555675.1">
    <property type="nucleotide sequence ID" value="NZ_NSGP01000019.1"/>
</dbReference>
<dbReference type="AlphaFoldDB" id="A0AB36RIX4"/>